<reference evidence="1" key="2">
    <citation type="journal article" date="2015" name="Data Brief">
        <title>Shoot transcriptome of the giant reed, Arundo donax.</title>
        <authorList>
            <person name="Barrero R.A."/>
            <person name="Guerrero F.D."/>
            <person name="Moolhuijzen P."/>
            <person name="Goolsby J.A."/>
            <person name="Tidwell J."/>
            <person name="Bellgard S.E."/>
            <person name="Bellgard M.I."/>
        </authorList>
    </citation>
    <scope>NUCLEOTIDE SEQUENCE</scope>
    <source>
        <tissue evidence="1">Shoot tissue taken approximately 20 cm above the soil surface</tissue>
    </source>
</reference>
<dbReference type="EMBL" id="GBRH01271368">
    <property type="protein sequence ID" value="JAD26527.1"/>
    <property type="molecule type" value="Transcribed_RNA"/>
</dbReference>
<accession>A0A0A8YVB2</accession>
<organism evidence="1">
    <name type="scientific">Arundo donax</name>
    <name type="common">Giant reed</name>
    <name type="synonym">Donax arundinaceus</name>
    <dbReference type="NCBI Taxonomy" id="35708"/>
    <lineage>
        <taxon>Eukaryota</taxon>
        <taxon>Viridiplantae</taxon>
        <taxon>Streptophyta</taxon>
        <taxon>Embryophyta</taxon>
        <taxon>Tracheophyta</taxon>
        <taxon>Spermatophyta</taxon>
        <taxon>Magnoliopsida</taxon>
        <taxon>Liliopsida</taxon>
        <taxon>Poales</taxon>
        <taxon>Poaceae</taxon>
        <taxon>PACMAD clade</taxon>
        <taxon>Arundinoideae</taxon>
        <taxon>Arundineae</taxon>
        <taxon>Arundo</taxon>
    </lineage>
</organism>
<dbReference type="AlphaFoldDB" id="A0A0A8YVB2"/>
<sequence>MSRTYLRNQDSAAARSTGMLPISHSVLWSLRKQNAHVRNSAW</sequence>
<proteinExistence type="predicted"/>
<evidence type="ECO:0000313" key="1">
    <source>
        <dbReference type="EMBL" id="JAD26527.1"/>
    </source>
</evidence>
<reference evidence="1" key="1">
    <citation type="submission" date="2014-09" db="EMBL/GenBank/DDBJ databases">
        <authorList>
            <person name="Magalhaes I.L.F."/>
            <person name="Oliveira U."/>
            <person name="Santos F.R."/>
            <person name="Vidigal T.H.D.A."/>
            <person name="Brescovit A.D."/>
            <person name="Santos A.J."/>
        </authorList>
    </citation>
    <scope>NUCLEOTIDE SEQUENCE</scope>
    <source>
        <tissue evidence="1">Shoot tissue taken approximately 20 cm above the soil surface</tissue>
    </source>
</reference>
<name>A0A0A8YVB2_ARUDO</name>
<protein>
    <submittedName>
        <fullName evidence="1">Uncharacterized protein</fullName>
    </submittedName>
</protein>